<proteinExistence type="predicted"/>
<dbReference type="EMBL" id="CM001747">
    <property type="protein sequence ID" value="KJB50594.1"/>
    <property type="molecule type" value="Genomic_DNA"/>
</dbReference>
<evidence type="ECO:0000313" key="2">
    <source>
        <dbReference type="EMBL" id="KJB50594.1"/>
    </source>
</evidence>
<name>A0A0D2T2D1_GOSRA</name>
<accession>A0A0D2T2D1</accession>
<gene>
    <name evidence="2" type="ORF">B456_008G178500</name>
</gene>
<keyword evidence="1" id="KW-0812">Transmembrane</keyword>
<protein>
    <submittedName>
        <fullName evidence="2">Uncharacterized protein</fullName>
    </submittedName>
</protein>
<evidence type="ECO:0000313" key="3">
    <source>
        <dbReference type="Proteomes" id="UP000032304"/>
    </source>
</evidence>
<keyword evidence="1" id="KW-0472">Membrane</keyword>
<keyword evidence="3" id="KW-1185">Reference proteome</keyword>
<evidence type="ECO:0000256" key="1">
    <source>
        <dbReference type="SAM" id="Phobius"/>
    </source>
</evidence>
<keyword evidence="1" id="KW-1133">Transmembrane helix</keyword>
<dbReference type="AlphaFoldDB" id="A0A0D2T2D1"/>
<feature type="transmembrane region" description="Helical" evidence="1">
    <location>
        <begin position="54"/>
        <end position="80"/>
    </location>
</feature>
<organism evidence="2 3">
    <name type="scientific">Gossypium raimondii</name>
    <name type="common">Peruvian cotton</name>
    <name type="synonym">Gossypium klotzschianum subsp. raimondii</name>
    <dbReference type="NCBI Taxonomy" id="29730"/>
    <lineage>
        <taxon>Eukaryota</taxon>
        <taxon>Viridiplantae</taxon>
        <taxon>Streptophyta</taxon>
        <taxon>Embryophyta</taxon>
        <taxon>Tracheophyta</taxon>
        <taxon>Spermatophyta</taxon>
        <taxon>Magnoliopsida</taxon>
        <taxon>eudicotyledons</taxon>
        <taxon>Gunneridae</taxon>
        <taxon>Pentapetalae</taxon>
        <taxon>rosids</taxon>
        <taxon>malvids</taxon>
        <taxon>Malvales</taxon>
        <taxon>Malvaceae</taxon>
        <taxon>Malvoideae</taxon>
        <taxon>Gossypium</taxon>
    </lineage>
</organism>
<dbReference type="Proteomes" id="UP000032304">
    <property type="component" value="Chromosome 8"/>
</dbReference>
<sequence>MLLCPKQSLRLPYMSHLVPKPLPWNRRDGASSIILQTMLAISEKTVWKWKTTPLYFLMPLIFWGLFGSLSMLKVMLVIPLLRFPNFHTIIISCQCSMFSVKTTLHYFLMPLIFLEALQFPLNAESDDDITPTTIPKLSHTLSMLHIFTEDGLIHVAELEDDAPPVVADDILSMLHNFT</sequence>
<dbReference type="OMA" id="TIIISCQ"/>
<reference evidence="2 3" key="1">
    <citation type="journal article" date="2012" name="Nature">
        <title>Repeated polyploidization of Gossypium genomes and the evolution of spinnable cotton fibres.</title>
        <authorList>
            <person name="Paterson A.H."/>
            <person name="Wendel J.F."/>
            <person name="Gundlach H."/>
            <person name="Guo H."/>
            <person name="Jenkins J."/>
            <person name="Jin D."/>
            <person name="Llewellyn D."/>
            <person name="Showmaker K.C."/>
            <person name="Shu S."/>
            <person name="Udall J."/>
            <person name="Yoo M.J."/>
            <person name="Byers R."/>
            <person name="Chen W."/>
            <person name="Doron-Faigenboim A."/>
            <person name="Duke M.V."/>
            <person name="Gong L."/>
            <person name="Grimwood J."/>
            <person name="Grover C."/>
            <person name="Grupp K."/>
            <person name="Hu G."/>
            <person name="Lee T.H."/>
            <person name="Li J."/>
            <person name="Lin L."/>
            <person name="Liu T."/>
            <person name="Marler B.S."/>
            <person name="Page J.T."/>
            <person name="Roberts A.W."/>
            <person name="Romanel E."/>
            <person name="Sanders W.S."/>
            <person name="Szadkowski E."/>
            <person name="Tan X."/>
            <person name="Tang H."/>
            <person name="Xu C."/>
            <person name="Wang J."/>
            <person name="Wang Z."/>
            <person name="Zhang D."/>
            <person name="Zhang L."/>
            <person name="Ashrafi H."/>
            <person name="Bedon F."/>
            <person name="Bowers J.E."/>
            <person name="Brubaker C.L."/>
            <person name="Chee P.W."/>
            <person name="Das S."/>
            <person name="Gingle A.R."/>
            <person name="Haigler C.H."/>
            <person name="Harker D."/>
            <person name="Hoffmann L.V."/>
            <person name="Hovav R."/>
            <person name="Jones D.C."/>
            <person name="Lemke C."/>
            <person name="Mansoor S."/>
            <person name="ur Rahman M."/>
            <person name="Rainville L.N."/>
            <person name="Rambani A."/>
            <person name="Reddy U.K."/>
            <person name="Rong J.K."/>
            <person name="Saranga Y."/>
            <person name="Scheffler B.E."/>
            <person name="Scheffler J.A."/>
            <person name="Stelly D.M."/>
            <person name="Triplett B.A."/>
            <person name="Van Deynze A."/>
            <person name="Vaslin M.F."/>
            <person name="Waghmare V.N."/>
            <person name="Walford S.A."/>
            <person name="Wright R.J."/>
            <person name="Zaki E.A."/>
            <person name="Zhang T."/>
            <person name="Dennis E.S."/>
            <person name="Mayer K.F."/>
            <person name="Peterson D.G."/>
            <person name="Rokhsar D.S."/>
            <person name="Wang X."/>
            <person name="Schmutz J."/>
        </authorList>
    </citation>
    <scope>NUCLEOTIDE SEQUENCE [LARGE SCALE GENOMIC DNA]</scope>
</reference>
<dbReference type="Gramene" id="KJB50594">
    <property type="protein sequence ID" value="KJB50594"/>
    <property type="gene ID" value="B456_008G178500"/>
</dbReference>